<dbReference type="Pfam" id="PF14497">
    <property type="entry name" value="GST_C_3"/>
    <property type="match status" value="1"/>
</dbReference>
<evidence type="ECO:0000313" key="4">
    <source>
        <dbReference type="Proteomes" id="UP001159405"/>
    </source>
</evidence>
<dbReference type="InterPro" id="IPR010987">
    <property type="entry name" value="Glutathione-S-Trfase_C-like"/>
</dbReference>
<dbReference type="Gene3D" id="3.40.30.10">
    <property type="entry name" value="Glutaredoxin"/>
    <property type="match status" value="1"/>
</dbReference>
<evidence type="ECO:0008006" key="5">
    <source>
        <dbReference type="Google" id="ProtNLM"/>
    </source>
</evidence>
<dbReference type="InterPro" id="IPR036282">
    <property type="entry name" value="Glutathione-S-Trfase_C_sf"/>
</dbReference>
<comment type="caution">
    <text evidence="3">The sequence shown here is derived from an EMBL/GenBank/DDBJ whole genome shotgun (WGS) entry which is preliminary data.</text>
</comment>
<dbReference type="SFLD" id="SFLDG01205">
    <property type="entry name" value="AMPS.1"/>
    <property type="match status" value="1"/>
</dbReference>
<dbReference type="Proteomes" id="UP001159405">
    <property type="component" value="Unassembled WGS sequence"/>
</dbReference>
<organism evidence="3 4">
    <name type="scientific">Porites lobata</name>
    <dbReference type="NCBI Taxonomy" id="104759"/>
    <lineage>
        <taxon>Eukaryota</taxon>
        <taxon>Metazoa</taxon>
        <taxon>Cnidaria</taxon>
        <taxon>Anthozoa</taxon>
        <taxon>Hexacorallia</taxon>
        <taxon>Scleractinia</taxon>
        <taxon>Fungiina</taxon>
        <taxon>Poritidae</taxon>
        <taxon>Porites</taxon>
    </lineage>
</organism>
<dbReference type="SUPFAM" id="SSF47616">
    <property type="entry name" value="GST C-terminal domain-like"/>
    <property type="match status" value="1"/>
</dbReference>
<feature type="domain" description="GST C-terminal" evidence="2">
    <location>
        <begin position="86"/>
        <end position="225"/>
    </location>
</feature>
<dbReference type="EMBL" id="CALNXK010000100">
    <property type="protein sequence ID" value="CAH3155177.1"/>
    <property type="molecule type" value="Genomic_DNA"/>
</dbReference>
<protein>
    <recommendedName>
        <fullName evidence="5">Glutathione S-transferase</fullName>
    </recommendedName>
</protein>
<feature type="domain" description="GST N-terminal" evidence="1">
    <location>
        <begin position="4"/>
        <end position="84"/>
    </location>
</feature>
<evidence type="ECO:0000259" key="1">
    <source>
        <dbReference type="PROSITE" id="PS50404"/>
    </source>
</evidence>
<dbReference type="PROSITE" id="PS50404">
    <property type="entry name" value="GST_NTER"/>
    <property type="match status" value="1"/>
</dbReference>
<dbReference type="InterPro" id="IPR050213">
    <property type="entry name" value="GST_superfamily"/>
</dbReference>
<dbReference type="CDD" id="cd03039">
    <property type="entry name" value="GST_N_Sigma_like"/>
    <property type="match status" value="1"/>
</dbReference>
<dbReference type="PANTHER" id="PTHR11571:SF150">
    <property type="entry name" value="GLUTATHIONE S-TRANSFERASE"/>
    <property type="match status" value="1"/>
</dbReference>
<gene>
    <name evidence="3" type="ORF">PLOB_00001226</name>
</gene>
<evidence type="ECO:0000259" key="2">
    <source>
        <dbReference type="PROSITE" id="PS50405"/>
    </source>
</evidence>
<evidence type="ECO:0000313" key="3">
    <source>
        <dbReference type="EMBL" id="CAH3155177.1"/>
    </source>
</evidence>
<reference evidence="3 4" key="1">
    <citation type="submission" date="2022-05" db="EMBL/GenBank/DDBJ databases">
        <authorList>
            <consortium name="Genoscope - CEA"/>
            <person name="William W."/>
        </authorList>
    </citation>
    <scope>NUCLEOTIDE SEQUENCE [LARGE SCALE GENOMIC DNA]</scope>
</reference>
<name>A0ABN8Q4R4_9CNID</name>
<dbReference type="PANTHER" id="PTHR11571">
    <property type="entry name" value="GLUTATHIONE S-TRANSFERASE"/>
    <property type="match status" value="1"/>
</dbReference>
<proteinExistence type="predicted"/>
<dbReference type="InterPro" id="IPR004046">
    <property type="entry name" value="GST_C"/>
</dbReference>
<dbReference type="Pfam" id="PF02798">
    <property type="entry name" value="GST_N"/>
    <property type="match status" value="1"/>
</dbReference>
<dbReference type="InterPro" id="IPR004045">
    <property type="entry name" value="Glutathione_S-Trfase_N"/>
</dbReference>
<keyword evidence="4" id="KW-1185">Reference proteome</keyword>
<accession>A0ABN8Q4R4</accession>
<dbReference type="SUPFAM" id="SSF52833">
    <property type="entry name" value="Thioredoxin-like"/>
    <property type="match status" value="1"/>
</dbReference>
<dbReference type="PROSITE" id="PS50405">
    <property type="entry name" value="GST_CTER"/>
    <property type="match status" value="1"/>
</dbReference>
<dbReference type="InterPro" id="IPR036249">
    <property type="entry name" value="Thioredoxin-like_sf"/>
</dbReference>
<dbReference type="SFLD" id="SFLDG00363">
    <property type="entry name" value="AMPS_(cytGST):_Alpha-__Mu-__Pi"/>
    <property type="match status" value="1"/>
</dbReference>
<dbReference type="InterPro" id="IPR040079">
    <property type="entry name" value="Glutathione_S-Trfase"/>
</dbReference>
<dbReference type="CDD" id="cd03192">
    <property type="entry name" value="GST_C_Sigma_like"/>
    <property type="match status" value="1"/>
</dbReference>
<sequence>MSGGGYKLYYFPVRARGEMDRWAFAAAKIDFEDIRLNREEWLKEKESGRPPLGQMPFVVTPEGKILAQSGAILKYICKKGGLSPSDSFDEAQADMILGGVDDLRVAMVKAHFQKDEEEKKKLWKEFFETTVPDRLGKYEALLKSRDEGKGFFFGEKLTYADIAFVEFFQSLKVNVDIQKEKEKKEHLPDIEEILKKFSLLYEYYKRVLAVEEIKTCIEKRPQSDF</sequence>
<dbReference type="Gene3D" id="1.20.1050.10">
    <property type="match status" value="1"/>
</dbReference>
<dbReference type="SFLD" id="SFLDS00019">
    <property type="entry name" value="Glutathione_Transferase_(cytos"/>
    <property type="match status" value="1"/>
</dbReference>